<evidence type="ECO:0000256" key="10">
    <source>
        <dbReference type="RuleBase" id="RU366042"/>
    </source>
</evidence>
<dbReference type="GO" id="GO:0015095">
    <property type="term" value="F:magnesium ion transmembrane transporter activity"/>
    <property type="evidence" value="ECO:0007669"/>
    <property type="project" value="TreeGrafter"/>
</dbReference>
<dbReference type="GO" id="GO:0045016">
    <property type="term" value="P:mitochondrial magnesium ion transmembrane transport"/>
    <property type="evidence" value="ECO:0007669"/>
    <property type="project" value="TreeGrafter"/>
</dbReference>
<dbReference type="InterPro" id="IPR039204">
    <property type="entry name" value="MRS2-like"/>
</dbReference>
<evidence type="ECO:0000313" key="13">
    <source>
        <dbReference type="Proteomes" id="UP000078240"/>
    </source>
</evidence>
<evidence type="ECO:0000256" key="5">
    <source>
        <dbReference type="ARBA" id="ARBA00022842"/>
    </source>
</evidence>
<keyword evidence="10" id="KW-0999">Mitochondrion inner membrane</keyword>
<evidence type="ECO:0000256" key="3">
    <source>
        <dbReference type="ARBA" id="ARBA00022448"/>
    </source>
</evidence>
<feature type="signal peptide" evidence="11">
    <location>
        <begin position="1"/>
        <end position="18"/>
    </location>
</feature>
<evidence type="ECO:0000256" key="6">
    <source>
        <dbReference type="ARBA" id="ARBA00022946"/>
    </source>
</evidence>
<organism evidence="12 13">
    <name type="scientific">Purpureocillium lilacinum</name>
    <name type="common">Paecilomyces lilacinus</name>
    <dbReference type="NCBI Taxonomy" id="33203"/>
    <lineage>
        <taxon>Eukaryota</taxon>
        <taxon>Fungi</taxon>
        <taxon>Dikarya</taxon>
        <taxon>Ascomycota</taxon>
        <taxon>Pezizomycotina</taxon>
        <taxon>Sordariomycetes</taxon>
        <taxon>Hypocreomycetidae</taxon>
        <taxon>Hypocreales</taxon>
        <taxon>Ophiocordycipitaceae</taxon>
        <taxon>Purpureocillium</taxon>
    </lineage>
</organism>
<evidence type="ECO:0000256" key="2">
    <source>
        <dbReference type="ARBA" id="ARBA00009765"/>
    </source>
</evidence>
<dbReference type="EMBL" id="LSBH01000005">
    <property type="protein sequence ID" value="OAQ78220.1"/>
    <property type="molecule type" value="Genomic_DNA"/>
</dbReference>
<keyword evidence="7 10" id="KW-1133">Transmembrane helix</keyword>
<keyword evidence="8 10" id="KW-0406">Ion transport</keyword>
<protein>
    <recommendedName>
        <fullName evidence="10">Magnesium transporter</fullName>
    </recommendedName>
</protein>
<keyword evidence="11" id="KW-0732">Signal</keyword>
<comment type="subcellular location">
    <subcellularLocation>
        <location evidence="1">Membrane</location>
        <topology evidence="1">Multi-pass membrane protein</topology>
    </subcellularLocation>
    <subcellularLocation>
        <location evidence="10">Mitochondrion inner membrane</location>
        <topology evidence="10">Multi-pass membrane protein</topology>
    </subcellularLocation>
</comment>
<sequence>MTPFRALITLAFAATAWALPQTGNEARTLTCLKWCPDNFPNLGLACIAQAALGKGPCYECGPKSTSTKKKLCNRKCIDTSADKNNCGACGKTLRRNRPSSVLTFSPAVVRAPKPAVIRAFHSGHPWPRQPAPTERTSQDTDLYQLALDLARTPTNGNVSIDYIVVSRDGAQTSQRRTKFDIAQEYGLSTRDLRTFDLQYGALTHFIIRERSILAHLFDLRLIIQADRMLCFPVKGVEDSVIARVFMHEVQNRFRAAAAATQPHQGMEEQPFELSVLEAALSAVTSSLEAEFLQIHSEATSALEKFDSRRDTPVHRDDFELHLLRDLLDITRRLAIVEKRARLTRDAVQDILNEDEDMAAMYLTDNKDGRPHPKHDHQQVEYMFEAFFKTNDTTVQDATSTKENIRRTEEAIRSILNVRRNQIMILEAKIEIAMLGMSLATLVAGWYGMNVVNFFEESTLAFAVLVLSSWLGIGVIWRYGLRRLRKIQGSRYVSWR</sequence>
<accession>A0A179GLD8</accession>
<name>A0A179GLD8_PURLI</name>
<feature type="transmembrane region" description="Helical" evidence="10">
    <location>
        <begin position="459"/>
        <end position="480"/>
    </location>
</feature>
<proteinExistence type="inferred from homology"/>
<reference evidence="12 13" key="1">
    <citation type="submission" date="2016-01" db="EMBL/GenBank/DDBJ databases">
        <title>Biosynthesis of antibiotic leucinostatins and their inhibition on Phytophthora in bio-control Purpureocillium lilacinum.</title>
        <authorList>
            <person name="Wang G."/>
            <person name="Liu Z."/>
            <person name="Lin R."/>
            <person name="Li E."/>
            <person name="Mao Z."/>
            <person name="Ling J."/>
            <person name="Yin W."/>
            <person name="Xie B."/>
        </authorList>
    </citation>
    <scope>NUCLEOTIDE SEQUENCE [LARGE SCALE GENOMIC DNA]</scope>
    <source>
        <strain evidence="12">PLBJ-1</strain>
    </source>
</reference>
<dbReference type="Pfam" id="PF22099">
    <property type="entry name" value="MRS2-like"/>
    <property type="match status" value="1"/>
</dbReference>
<feature type="chain" id="PRO_5008102788" description="Magnesium transporter" evidence="11">
    <location>
        <begin position="19"/>
        <end position="495"/>
    </location>
</feature>
<keyword evidence="6" id="KW-0809">Transit peptide</keyword>
<dbReference type="Gene3D" id="1.20.58.340">
    <property type="entry name" value="Magnesium transport protein CorA, transmembrane region"/>
    <property type="match status" value="1"/>
</dbReference>
<keyword evidence="4 10" id="KW-0812">Transmembrane</keyword>
<dbReference type="Proteomes" id="UP000078240">
    <property type="component" value="Unassembled WGS sequence"/>
</dbReference>
<evidence type="ECO:0000256" key="11">
    <source>
        <dbReference type="SAM" id="SignalP"/>
    </source>
</evidence>
<dbReference type="GO" id="GO:0005743">
    <property type="term" value="C:mitochondrial inner membrane"/>
    <property type="evidence" value="ECO:0007669"/>
    <property type="project" value="UniProtKB-SubCell"/>
</dbReference>
<keyword evidence="10" id="KW-0496">Mitochondrion</keyword>
<keyword evidence="9 10" id="KW-0472">Membrane</keyword>
<comment type="caution">
    <text evidence="12">The sequence shown here is derived from an EMBL/GenBank/DDBJ whole genome shotgun (WGS) entry which is preliminary data.</text>
</comment>
<comment type="caution">
    <text evidence="10">Lacks conserved residue(s) required for the propagation of feature annotation.</text>
</comment>
<dbReference type="AlphaFoldDB" id="A0A179GLD8"/>
<keyword evidence="5 10" id="KW-0460">Magnesium</keyword>
<evidence type="ECO:0000256" key="1">
    <source>
        <dbReference type="ARBA" id="ARBA00004141"/>
    </source>
</evidence>
<evidence type="ECO:0000256" key="4">
    <source>
        <dbReference type="ARBA" id="ARBA00022692"/>
    </source>
</evidence>
<dbReference type="Gene3D" id="2.40.128.330">
    <property type="match status" value="1"/>
</dbReference>
<evidence type="ECO:0000256" key="7">
    <source>
        <dbReference type="ARBA" id="ARBA00022989"/>
    </source>
</evidence>
<evidence type="ECO:0000313" key="12">
    <source>
        <dbReference type="EMBL" id="OAQ78220.1"/>
    </source>
</evidence>
<gene>
    <name evidence="12" type="ORF">VFPBJ_06339</name>
</gene>
<evidence type="ECO:0000256" key="9">
    <source>
        <dbReference type="ARBA" id="ARBA00023136"/>
    </source>
</evidence>
<dbReference type="PANTHER" id="PTHR13890">
    <property type="entry name" value="RNA SPLICING PROTEIN MRS2, MITOCHONDRIAL"/>
    <property type="match status" value="1"/>
</dbReference>
<dbReference type="PANTHER" id="PTHR13890:SF0">
    <property type="entry name" value="MAGNESIUM TRANSPORTER MRS2 HOMOLOG, MITOCHONDRIAL"/>
    <property type="match status" value="1"/>
</dbReference>
<keyword evidence="3 10" id="KW-0813">Transport</keyword>
<evidence type="ECO:0000256" key="8">
    <source>
        <dbReference type="ARBA" id="ARBA00023065"/>
    </source>
</evidence>
<comment type="similarity">
    <text evidence="2 10">Belongs to the CorA metal ion transporter (MIT) (TC 1.A.35) family.</text>
</comment>
<dbReference type="CDD" id="cd12823">
    <property type="entry name" value="Mrs2_Mfm1p-like"/>
    <property type="match status" value="1"/>
</dbReference>